<protein>
    <submittedName>
        <fullName evidence="1">Uncharacterized protein</fullName>
    </submittedName>
</protein>
<evidence type="ECO:0000313" key="1">
    <source>
        <dbReference type="EMBL" id="GGC43436.1"/>
    </source>
</evidence>
<accession>A0ABQ1MNG2</accession>
<name>A0ABQ1MNG2_9BACT</name>
<comment type="caution">
    <text evidence="1">The sequence shown here is derived from an EMBL/GenBank/DDBJ whole genome shotgun (WGS) entry which is preliminary data.</text>
</comment>
<dbReference type="RefSeq" id="WP_188465207.1">
    <property type="nucleotide sequence ID" value="NZ_BAABHU010000010.1"/>
</dbReference>
<organism evidence="1 2">
    <name type="scientific">Marivirga lumbricoides</name>
    <dbReference type="NCBI Taxonomy" id="1046115"/>
    <lineage>
        <taxon>Bacteria</taxon>
        <taxon>Pseudomonadati</taxon>
        <taxon>Bacteroidota</taxon>
        <taxon>Cytophagia</taxon>
        <taxon>Cytophagales</taxon>
        <taxon>Marivirgaceae</taxon>
        <taxon>Marivirga</taxon>
    </lineage>
</organism>
<dbReference type="EMBL" id="BMEC01000010">
    <property type="protein sequence ID" value="GGC43436.1"/>
    <property type="molecule type" value="Genomic_DNA"/>
</dbReference>
<dbReference type="Proteomes" id="UP000636010">
    <property type="component" value="Unassembled WGS sequence"/>
</dbReference>
<gene>
    <name evidence="1" type="ORF">GCM10011506_31280</name>
</gene>
<proteinExistence type="predicted"/>
<keyword evidence="2" id="KW-1185">Reference proteome</keyword>
<sequence length="63" mass="7728">MEIRFQSKEESNQQQREEFLKLAPIDRFYAFLDLSERMKDFPSRLDKHKNLHKNNFEIVILSK</sequence>
<evidence type="ECO:0000313" key="2">
    <source>
        <dbReference type="Proteomes" id="UP000636010"/>
    </source>
</evidence>
<reference evidence="2" key="1">
    <citation type="journal article" date="2019" name="Int. J. Syst. Evol. Microbiol.">
        <title>The Global Catalogue of Microorganisms (GCM) 10K type strain sequencing project: providing services to taxonomists for standard genome sequencing and annotation.</title>
        <authorList>
            <consortium name="The Broad Institute Genomics Platform"/>
            <consortium name="The Broad Institute Genome Sequencing Center for Infectious Disease"/>
            <person name="Wu L."/>
            <person name="Ma J."/>
        </authorList>
    </citation>
    <scope>NUCLEOTIDE SEQUENCE [LARGE SCALE GENOMIC DNA]</scope>
    <source>
        <strain evidence="2">CGMCC 1.10832</strain>
    </source>
</reference>